<comment type="caution">
    <text evidence="2">The sequence shown here is derived from an EMBL/GenBank/DDBJ whole genome shotgun (WGS) entry which is preliminary data.</text>
</comment>
<evidence type="ECO:0000256" key="1">
    <source>
        <dbReference type="SAM" id="Phobius"/>
    </source>
</evidence>
<dbReference type="EC" id="3.5.1.103" evidence="2"/>
<accession>A0ABT9TIS5</accession>
<sequence>MKKGVAGTVRGIAAAVPAALFVAAAGTALHRQAIQWAGVGIPWGVAAALLLLASVQLWLAAWSRSVVPTAVAGVVGYAAVGVLSSAGPSKQLVLGDAVGNVWVFGICAVTLVMLVAASRLRTRTPVAAAVAAEPLSPR</sequence>
<keyword evidence="2" id="KW-0378">Hydrolase</keyword>
<keyword evidence="1" id="KW-0472">Membrane</keyword>
<protein>
    <submittedName>
        <fullName evidence="2">N-acetyl-1-D-myo-inositol-2-amino-2-deoxy-alpha-D-glucopyranoside deacetylase</fullName>
        <ecNumber evidence="2">3.5.1.103</ecNumber>
    </submittedName>
</protein>
<name>A0ABT9TIS5_PAENI</name>
<keyword evidence="1" id="KW-0812">Transmembrane</keyword>
<gene>
    <name evidence="2" type="ORF">J2T10_000610</name>
</gene>
<dbReference type="EMBL" id="JAUSSW010000001">
    <property type="protein sequence ID" value="MDQ0100991.1"/>
    <property type="molecule type" value="Genomic_DNA"/>
</dbReference>
<keyword evidence="3" id="KW-1185">Reference proteome</keyword>
<evidence type="ECO:0000313" key="3">
    <source>
        <dbReference type="Proteomes" id="UP001244563"/>
    </source>
</evidence>
<proteinExistence type="predicted"/>
<dbReference type="RefSeq" id="WP_306876869.1">
    <property type="nucleotide sequence ID" value="NZ_JAUSSW010000001.1"/>
</dbReference>
<dbReference type="Proteomes" id="UP001244563">
    <property type="component" value="Unassembled WGS sequence"/>
</dbReference>
<keyword evidence="1" id="KW-1133">Transmembrane helix</keyword>
<feature type="transmembrane region" description="Helical" evidence="1">
    <location>
        <begin position="66"/>
        <end position="87"/>
    </location>
</feature>
<feature type="transmembrane region" description="Helical" evidence="1">
    <location>
        <begin position="99"/>
        <end position="117"/>
    </location>
</feature>
<evidence type="ECO:0000313" key="2">
    <source>
        <dbReference type="EMBL" id="MDQ0100991.1"/>
    </source>
</evidence>
<dbReference type="GO" id="GO:0035595">
    <property type="term" value="F:N-acetylglucosaminylinositol deacetylase activity"/>
    <property type="evidence" value="ECO:0007669"/>
    <property type="project" value="UniProtKB-EC"/>
</dbReference>
<feature type="transmembrane region" description="Helical" evidence="1">
    <location>
        <begin position="41"/>
        <end position="59"/>
    </location>
</feature>
<reference evidence="2 3" key="1">
    <citation type="submission" date="2023-07" db="EMBL/GenBank/DDBJ databases">
        <title>Sorghum-associated microbial communities from plants grown in Nebraska, USA.</title>
        <authorList>
            <person name="Schachtman D."/>
        </authorList>
    </citation>
    <scope>NUCLEOTIDE SEQUENCE [LARGE SCALE GENOMIC DNA]</scope>
    <source>
        <strain evidence="2 3">CC523</strain>
    </source>
</reference>
<organism evidence="2 3">
    <name type="scientific">Paenarthrobacter nicotinovorans</name>
    <name type="common">Arthrobacter nicotinovorans</name>
    <dbReference type="NCBI Taxonomy" id="29320"/>
    <lineage>
        <taxon>Bacteria</taxon>
        <taxon>Bacillati</taxon>
        <taxon>Actinomycetota</taxon>
        <taxon>Actinomycetes</taxon>
        <taxon>Micrococcales</taxon>
        <taxon>Micrococcaceae</taxon>
        <taxon>Paenarthrobacter</taxon>
    </lineage>
</organism>